<comment type="caution">
    <text evidence="2">The sequence shown here is derived from an EMBL/GenBank/DDBJ whole genome shotgun (WGS) entry which is preliminary data.</text>
</comment>
<accession>A0A814EPN6</accession>
<proteinExistence type="predicted"/>
<evidence type="ECO:0000256" key="1">
    <source>
        <dbReference type="SAM" id="MobiDB-lite"/>
    </source>
</evidence>
<feature type="compositionally biased region" description="Polar residues" evidence="1">
    <location>
        <begin position="103"/>
        <end position="152"/>
    </location>
</feature>
<evidence type="ECO:0000313" key="3">
    <source>
        <dbReference type="Proteomes" id="UP000663879"/>
    </source>
</evidence>
<dbReference type="EMBL" id="CAJNOC010003201">
    <property type="protein sequence ID" value="CAF0972290.1"/>
    <property type="molecule type" value="Genomic_DNA"/>
</dbReference>
<feature type="region of interest" description="Disordered" evidence="1">
    <location>
        <begin position="99"/>
        <end position="182"/>
    </location>
</feature>
<evidence type="ECO:0000313" key="2">
    <source>
        <dbReference type="EMBL" id="CAF0972290.1"/>
    </source>
</evidence>
<protein>
    <submittedName>
        <fullName evidence="2">Uncharacterized protein</fullName>
    </submittedName>
</protein>
<dbReference type="OrthoDB" id="5422061at2759"/>
<sequence length="182" mass="20544">MTNLLQPADVCWFASIKKEYHNKWNKWFLEDERSFTRFDFSSTLIVESFSKCGIIDQFNLHSTLSYIMKTNTIIADYIDELDEGDEIDGFDTDPNIVFEIDQSDTSSQPAQNVSPSPSNNHAQPAHNENNSPIETTPQPAQNVSPSPSNNHAQPARNEAESPIVCSVRQKSQETPILLQNDK</sequence>
<reference evidence="2" key="1">
    <citation type="submission" date="2021-02" db="EMBL/GenBank/DDBJ databases">
        <authorList>
            <person name="Nowell W R."/>
        </authorList>
    </citation>
    <scope>NUCLEOTIDE SEQUENCE</scope>
    <source>
        <strain evidence="2">Ploen Becks lab</strain>
    </source>
</reference>
<organism evidence="2 3">
    <name type="scientific">Brachionus calyciflorus</name>
    <dbReference type="NCBI Taxonomy" id="104777"/>
    <lineage>
        <taxon>Eukaryota</taxon>
        <taxon>Metazoa</taxon>
        <taxon>Spiralia</taxon>
        <taxon>Gnathifera</taxon>
        <taxon>Rotifera</taxon>
        <taxon>Eurotatoria</taxon>
        <taxon>Monogononta</taxon>
        <taxon>Pseudotrocha</taxon>
        <taxon>Ploima</taxon>
        <taxon>Brachionidae</taxon>
        <taxon>Brachionus</taxon>
    </lineage>
</organism>
<keyword evidence="3" id="KW-1185">Reference proteome</keyword>
<dbReference type="AlphaFoldDB" id="A0A814EPN6"/>
<name>A0A814EPN6_9BILA</name>
<gene>
    <name evidence="2" type="ORF">OXX778_LOCUS14981</name>
</gene>
<feature type="non-terminal residue" evidence="2">
    <location>
        <position position="1"/>
    </location>
</feature>
<dbReference type="Proteomes" id="UP000663879">
    <property type="component" value="Unassembled WGS sequence"/>
</dbReference>